<sequence>MSRCCLGWQPKWLVCVRGREHTATSFPCHVWGFYPQDVTVTWLRDGRVLTDATHSAPQRNPDGTFNLTLTYTFTPMDGDRGSIFSCRVSHAALAQPLREEFPLAVTGESGLGGGQDPGVQTPLYR</sequence>
<dbReference type="Gene3D" id="2.60.40.10">
    <property type="entry name" value="Immunoglobulins"/>
    <property type="match status" value="1"/>
</dbReference>
<keyword evidence="1" id="KW-0393">Immunoglobulin domain</keyword>
<feature type="region of interest" description="Disordered" evidence="2">
    <location>
        <begin position="105"/>
        <end position="125"/>
    </location>
</feature>
<dbReference type="SMART" id="SM00407">
    <property type="entry name" value="IGc1"/>
    <property type="match status" value="1"/>
</dbReference>
<proteinExistence type="predicted"/>
<accession>A0A674JXC2</accession>
<feature type="domain" description="Ig-like" evidence="3">
    <location>
        <begin position="10"/>
        <end position="102"/>
    </location>
</feature>
<evidence type="ECO:0000256" key="1">
    <source>
        <dbReference type="ARBA" id="ARBA00023319"/>
    </source>
</evidence>
<dbReference type="Ensembl" id="ENSTMTT00000025591.1">
    <property type="protein sequence ID" value="ENSTMTP00000024717.1"/>
    <property type="gene ID" value="ENSTMTG00000018004.1"/>
</dbReference>
<dbReference type="InterPro" id="IPR036179">
    <property type="entry name" value="Ig-like_dom_sf"/>
</dbReference>
<dbReference type="Proteomes" id="UP000472274">
    <property type="component" value="Unplaced"/>
</dbReference>
<dbReference type="InterPro" id="IPR050380">
    <property type="entry name" value="Immune_Resp_Modulators"/>
</dbReference>
<dbReference type="InterPro" id="IPR013783">
    <property type="entry name" value="Ig-like_fold"/>
</dbReference>
<dbReference type="GeneTree" id="ENSGT00950000185048"/>
<protein>
    <recommendedName>
        <fullName evidence="3">Ig-like domain-containing protein</fullName>
    </recommendedName>
</protein>
<dbReference type="PROSITE" id="PS00290">
    <property type="entry name" value="IG_MHC"/>
    <property type="match status" value="1"/>
</dbReference>
<dbReference type="CDD" id="cd00098">
    <property type="entry name" value="IgC1"/>
    <property type="match status" value="1"/>
</dbReference>
<dbReference type="Pfam" id="PF07654">
    <property type="entry name" value="C1-set"/>
    <property type="match status" value="1"/>
</dbReference>
<dbReference type="Ensembl" id="ENSTMTT00000025570.1">
    <property type="protein sequence ID" value="ENSTMTP00000024696.1"/>
    <property type="gene ID" value="ENSTMTG00000017991.1"/>
</dbReference>
<dbReference type="PROSITE" id="PS50835">
    <property type="entry name" value="IG_LIKE"/>
    <property type="match status" value="1"/>
</dbReference>
<reference evidence="4" key="1">
    <citation type="submission" date="2025-05" db="UniProtKB">
        <authorList>
            <consortium name="Ensembl"/>
        </authorList>
    </citation>
    <scope>IDENTIFICATION</scope>
</reference>
<dbReference type="InterPro" id="IPR007110">
    <property type="entry name" value="Ig-like_dom"/>
</dbReference>
<dbReference type="InterPro" id="IPR003006">
    <property type="entry name" value="Ig/MHC_CS"/>
</dbReference>
<organism evidence="4 5">
    <name type="scientific">Terrapene triunguis</name>
    <name type="common">Three-toed box turtle</name>
    <dbReference type="NCBI Taxonomy" id="2587831"/>
    <lineage>
        <taxon>Eukaryota</taxon>
        <taxon>Metazoa</taxon>
        <taxon>Chordata</taxon>
        <taxon>Craniata</taxon>
        <taxon>Vertebrata</taxon>
        <taxon>Euteleostomi</taxon>
        <taxon>Archelosauria</taxon>
        <taxon>Testudinata</taxon>
        <taxon>Testudines</taxon>
        <taxon>Cryptodira</taxon>
        <taxon>Durocryptodira</taxon>
        <taxon>Testudinoidea</taxon>
        <taxon>Emydidae</taxon>
        <taxon>Terrapene</taxon>
    </lineage>
</organism>
<dbReference type="AlphaFoldDB" id="A0A674JXC2"/>
<dbReference type="SUPFAM" id="SSF48726">
    <property type="entry name" value="Immunoglobulin"/>
    <property type="match status" value="1"/>
</dbReference>
<keyword evidence="5" id="KW-1185">Reference proteome</keyword>
<evidence type="ECO:0000256" key="2">
    <source>
        <dbReference type="SAM" id="MobiDB-lite"/>
    </source>
</evidence>
<evidence type="ECO:0000313" key="5">
    <source>
        <dbReference type="Proteomes" id="UP000472274"/>
    </source>
</evidence>
<evidence type="ECO:0000259" key="3">
    <source>
        <dbReference type="PROSITE" id="PS50835"/>
    </source>
</evidence>
<name>A0A674JXC2_9SAUR</name>
<dbReference type="PANTHER" id="PTHR23411">
    <property type="entry name" value="TAPASIN"/>
    <property type="match status" value="1"/>
</dbReference>
<dbReference type="InterPro" id="IPR003597">
    <property type="entry name" value="Ig_C1-set"/>
</dbReference>
<evidence type="ECO:0000313" key="4">
    <source>
        <dbReference type="Ensembl" id="ENSTMTP00000024717.1"/>
    </source>
</evidence>